<evidence type="ECO:0000256" key="1">
    <source>
        <dbReference type="ARBA" id="ARBA00008416"/>
    </source>
</evidence>
<dbReference type="RefSeq" id="WP_135280356.1">
    <property type="nucleotide sequence ID" value="NZ_SRIO01000001.1"/>
</dbReference>
<dbReference type="PANTHER" id="PTHR13903:SF8">
    <property type="entry name" value="PIRIN"/>
    <property type="match status" value="1"/>
</dbReference>
<dbReference type="Gene3D" id="2.60.120.10">
    <property type="entry name" value="Jelly Rolls"/>
    <property type="match status" value="2"/>
</dbReference>
<dbReference type="InterPro" id="IPR011051">
    <property type="entry name" value="RmlC_Cupin_sf"/>
</dbReference>
<dbReference type="SUPFAM" id="SSF51182">
    <property type="entry name" value="RmlC-like cupins"/>
    <property type="match status" value="1"/>
</dbReference>
<dbReference type="InterPro" id="IPR012093">
    <property type="entry name" value="Pirin"/>
</dbReference>
<dbReference type="PIRSF" id="PIRSF006232">
    <property type="entry name" value="Pirin"/>
    <property type="match status" value="1"/>
</dbReference>
<evidence type="ECO:0000259" key="4">
    <source>
        <dbReference type="Pfam" id="PF02678"/>
    </source>
</evidence>
<evidence type="ECO:0000256" key="3">
    <source>
        <dbReference type="RuleBase" id="RU003457"/>
    </source>
</evidence>
<sequence>MTNRSSDFIQDCVITSGCVAVERLIQPRDQDLGGFSVRRLLPAVGCRRIGPWVFLDHLGPAHFPAGQGIDVRPHPHIHLATVTYLFAGEMLHRDSLGNRIAIQPGAINLMVAGRGIVHSERERPEVTAVAHTLHGLQLWLALPEADEDREPAFHHYPASRIPSVVVDGVPIRLMMGSAFGITSPVQTFARTVYLEAHLKRGQRLALPDATERAIYVVQGRLTAATTTIPEHTLAVLHPAPDLILEAFEETHLILIGGEPVGHRFMDWNFVSSSQARIAQAKADWQAGRFPVIPDDHEEFIPLPGTH</sequence>
<dbReference type="GO" id="GO:0046872">
    <property type="term" value="F:metal ion binding"/>
    <property type="evidence" value="ECO:0007669"/>
    <property type="project" value="UniProtKB-KW"/>
</dbReference>
<feature type="domain" description="Pirin C-terminal" evidence="5">
    <location>
        <begin position="193"/>
        <end position="289"/>
    </location>
</feature>
<comment type="cofactor">
    <cofactor evidence="2">
        <name>Fe cation</name>
        <dbReference type="ChEBI" id="CHEBI:24875"/>
    </cofactor>
    <text evidence="2">Binds 1 Fe cation per subunit.</text>
</comment>
<evidence type="ECO:0000259" key="5">
    <source>
        <dbReference type="Pfam" id="PF05726"/>
    </source>
</evidence>
<dbReference type="AlphaFoldDB" id="A0A4Z0FDQ7"/>
<dbReference type="Proteomes" id="UP000297890">
    <property type="component" value="Unassembled WGS sequence"/>
</dbReference>
<reference evidence="6 7" key="1">
    <citation type="journal article" date="2019" name="ISME J.">
        <title>Candidatus Macondimonas diazotrophica, a novel gammaproteobacterial genus dominating crude-oil-contaminated coastal sediments.</title>
        <authorList>
            <person name="Karthikeyan S."/>
            <person name="Konstantinidis K."/>
        </authorList>
    </citation>
    <scope>NUCLEOTIDE SEQUENCE [LARGE SCALE GENOMIC DNA]</scope>
    <source>
        <strain evidence="6 7">KTK01</strain>
    </source>
</reference>
<comment type="caution">
    <text evidence="6">The sequence shown here is derived from an EMBL/GenBank/DDBJ whole genome shotgun (WGS) entry which is preliminary data.</text>
</comment>
<keyword evidence="2" id="KW-0408">Iron</keyword>
<feature type="domain" description="Pirin N-terminal" evidence="4">
    <location>
        <begin position="36"/>
        <end position="140"/>
    </location>
</feature>
<dbReference type="EMBL" id="SRIO01000001">
    <property type="protein sequence ID" value="TFZ83997.1"/>
    <property type="molecule type" value="Genomic_DNA"/>
</dbReference>
<feature type="binding site" evidence="2">
    <location>
        <position position="76"/>
    </location>
    <ligand>
        <name>Fe cation</name>
        <dbReference type="ChEBI" id="CHEBI:24875"/>
    </ligand>
</feature>
<feature type="binding site" evidence="2">
    <location>
        <position position="120"/>
    </location>
    <ligand>
        <name>Fe cation</name>
        <dbReference type="ChEBI" id="CHEBI:24875"/>
    </ligand>
</feature>
<dbReference type="Pfam" id="PF05726">
    <property type="entry name" value="Pirin_C"/>
    <property type="match status" value="1"/>
</dbReference>
<organism evidence="6 7">
    <name type="scientific">Candidatus Macondimonas diazotrophica</name>
    <dbReference type="NCBI Taxonomy" id="2305248"/>
    <lineage>
        <taxon>Bacteria</taxon>
        <taxon>Pseudomonadati</taxon>
        <taxon>Pseudomonadota</taxon>
        <taxon>Gammaproteobacteria</taxon>
        <taxon>Chromatiales</taxon>
        <taxon>Ectothiorhodospiraceae</taxon>
        <taxon>Candidatus Macondimonas</taxon>
    </lineage>
</organism>
<accession>A0A4Z0FDQ7</accession>
<dbReference type="PANTHER" id="PTHR13903">
    <property type="entry name" value="PIRIN-RELATED"/>
    <property type="match status" value="1"/>
</dbReference>
<gene>
    <name evidence="6" type="ORF">E4680_00145</name>
</gene>
<feature type="binding site" evidence="2">
    <location>
        <position position="74"/>
    </location>
    <ligand>
        <name>Fe cation</name>
        <dbReference type="ChEBI" id="CHEBI:24875"/>
    </ligand>
</feature>
<keyword evidence="2" id="KW-0479">Metal-binding</keyword>
<dbReference type="Pfam" id="PF02678">
    <property type="entry name" value="Pirin"/>
    <property type="match status" value="1"/>
</dbReference>
<feature type="binding site" evidence="2">
    <location>
        <position position="118"/>
    </location>
    <ligand>
        <name>Fe cation</name>
        <dbReference type="ChEBI" id="CHEBI:24875"/>
    </ligand>
</feature>
<dbReference type="CDD" id="cd02247">
    <property type="entry name" value="cupin_pirin_C"/>
    <property type="match status" value="1"/>
</dbReference>
<evidence type="ECO:0000313" key="6">
    <source>
        <dbReference type="EMBL" id="TFZ83997.1"/>
    </source>
</evidence>
<evidence type="ECO:0000313" key="7">
    <source>
        <dbReference type="Proteomes" id="UP000297890"/>
    </source>
</evidence>
<evidence type="ECO:0000256" key="2">
    <source>
        <dbReference type="PIRSR" id="PIRSR006232-1"/>
    </source>
</evidence>
<keyword evidence="7" id="KW-1185">Reference proteome</keyword>
<dbReference type="CDD" id="cd02909">
    <property type="entry name" value="cupin_pirin_N"/>
    <property type="match status" value="1"/>
</dbReference>
<dbReference type="InterPro" id="IPR014710">
    <property type="entry name" value="RmlC-like_jellyroll"/>
</dbReference>
<dbReference type="InterPro" id="IPR003829">
    <property type="entry name" value="Pirin_N_dom"/>
</dbReference>
<protein>
    <submittedName>
        <fullName evidence="6">Pirin family protein</fullName>
    </submittedName>
</protein>
<name>A0A4Z0FDQ7_9GAMM</name>
<proteinExistence type="inferred from homology"/>
<dbReference type="InterPro" id="IPR008778">
    <property type="entry name" value="Pirin_C_dom"/>
</dbReference>
<dbReference type="OrthoDB" id="9780903at2"/>
<comment type="similarity">
    <text evidence="1 3">Belongs to the pirin family.</text>
</comment>